<dbReference type="AlphaFoldDB" id="A0A1I5CIA3"/>
<proteinExistence type="predicted"/>
<evidence type="ECO:0000313" key="1">
    <source>
        <dbReference type="EMBL" id="SFN86646.1"/>
    </source>
</evidence>
<evidence type="ECO:0000313" key="2">
    <source>
        <dbReference type="Proteomes" id="UP000183766"/>
    </source>
</evidence>
<accession>A0A1I5CIA3</accession>
<organism evidence="1 2">
    <name type="scientific">Bacteroides xylanisolvens</name>
    <dbReference type="NCBI Taxonomy" id="371601"/>
    <lineage>
        <taxon>Bacteria</taxon>
        <taxon>Pseudomonadati</taxon>
        <taxon>Bacteroidota</taxon>
        <taxon>Bacteroidia</taxon>
        <taxon>Bacteroidales</taxon>
        <taxon>Bacteroidaceae</taxon>
        <taxon>Bacteroides</taxon>
    </lineage>
</organism>
<name>A0A1I5CIA3_9BACE</name>
<dbReference type="EMBL" id="FOUM01000050">
    <property type="protein sequence ID" value="SFN86646.1"/>
    <property type="molecule type" value="Genomic_DNA"/>
</dbReference>
<reference evidence="2" key="1">
    <citation type="submission" date="2016-10" db="EMBL/GenBank/DDBJ databases">
        <authorList>
            <person name="Varghese N."/>
            <person name="Submissions S."/>
        </authorList>
    </citation>
    <scope>NUCLEOTIDE SEQUENCE [LARGE SCALE GENOMIC DNA]</scope>
    <source>
        <strain evidence="2">NLAE-zl-C202</strain>
    </source>
</reference>
<protein>
    <submittedName>
        <fullName evidence="1">Uncharacterized protein</fullName>
    </submittedName>
</protein>
<sequence>MELRRILLICLLGMFSINILADNYKFDYAVINNEKVTTVNAPNITATLISSTKATVTYQNETIVLVSKDSLKYEGRGKNGVIVVANKVKGVLSRITIGATVNNQIVMLVYKRINN</sequence>
<dbReference type="Proteomes" id="UP000183766">
    <property type="component" value="Unassembled WGS sequence"/>
</dbReference>
<dbReference type="RefSeq" id="WP_008649619.1">
    <property type="nucleotide sequence ID" value="NZ_DAWDKC010000041.1"/>
</dbReference>
<gene>
    <name evidence="1" type="ORF">SAMN05216250_15013</name>
</gene>